<dbReference type="Pfam" id="PF24626">
    <property type="entry name" value="SH3_Tf2-1"/>
    <property type="match status" value="1"/>
</dbReference>
<keyword evidence="4" id="KW-1185">Reference proteome</keyword>
<feature type="domain" description="Tf2-1-like SH3-like" evidence="2">
    <location>
        <begin position="174"/>
        <end position="239"/>
    </location>
</feature>
<feature type="region of interest" description="Disordered" evidence="1">
    <location>
        <begin position="1"/>
        <end position="27"/>
    </location>
</feature>
<dbReference type="PANTHER" id="PTHR46148:SF59">
    <property type="entry name" value="NUCLEOTIDYLTRANSFERASE, RIBONUCLEASE H"/>
    <property type="match status" value="1"/>
</dbReference>
<proteinExistence type="predicted"/>
<gene>
    <name evidence="3" type="ORF">Tco_1030779</name>
</gene>
<sequence length="320" mass="36671">MPGGIDVSGRRNKSDSSIRGVTHPSTGDRMMESRLDLLASEYSVLDSFGARKRKFIKIDSIFVESIGESRFRRDSKRSDSAVLKQSSYEHETSCWINCGIASDGDRVIDEGVMVILRLRTKSRAAVGKHVLLQQLEIYEKNYATHGLKLGAMIFTLEMWKHILVARLLHQPEIGDKVLLKVSPWKGVMCFEKKGGKLSPRYVRPFEILERIGPVAYLLRLPEELADVHDTFHVSNLKKCLAKDSLHVSLDEIKIDKTLCFIKEPVEIMDCDVTSLKRGRIPIVKVRWNSKRGPEFTWEREEYMQSKYPELFVDRVDDQTS</sequence>
<evidence type="ECO:0000313" key="3">
    <source>
        <dbReference type="EMBL" id="GJT71493.1"/>
    </source>
</evidence>
<evidence type="ECO:0000256" key="1">
    <source>
        <dbReference type="SAM" id="MobiDB-lite"/>
    </source>
</evidence>
<reference evidence="3" key="1">
    <citation type="journal article" date="2022" name="Int. J. Mol. Sci.">
        <title>Draft Genome of Tanacetum Coccineum: Genomic Comparison of Closely Related Tanacetum-Family Plants.</title>
        <authorList>
            <person name="Yamashiro T."/>
            <person name="Shiraishi A."/>
            <person name="Nakayama K."/>
            <person name="Satake H."/>
        </authorList>
    </citation>
    <scope>NUCLEOTIDE SEQUENCE</scope>
</reference>
<evidence type="ECO:0000313" key="4">
    <source>
        <dbReference type="Proteomes" id="UP001151760"/>
    </source>
</evidence>
<dbReference type="InterPro" id="IPR056924">
    <property type="entry name" value="SH3_Tf2-1"/>
</dbReference>
<evidence type="ECO:0000259" key="2">
    <source>
        <dbReference type="Pfam" id="PF24626"/>
    </source>
</evidence>
<reference evidence="3" key="2">
    <citation type="submission" date="2022-01" db="EMBL/GenBank/DDBJ databases">
        <authorList>
            <person name="Yamashiro T."/>
            <person name="Shiraishi A."/>
            <person name="Satake H."/>
            <person name="Nakayama K."/>
        </authorList>
    </citation>
    <scope>NUCLEOTIDE SEQUENCE</scope>
</reference>
<protein>
    <recommendedName>
        <fullName evidence="2">Tf2-1-like SH3-like domain-containing protein</fullName>
    </recommendedName>
</protein>
<accession>A0ABQ5G8A9</accession>
<dbReference type="PANTHER" id="PTHR46148">
    <property type="entry name" value="CHROMO DOMAIN-CONTAINING PROTEIN"/>
    <property type="match status" value="1"/>
</dbReference>
<organism evidence="3 4">
    <name type="scientific">Tanacetum coccineum</name>
    <dbReference type="NCBI Taxonomy" id="301880"/>
    <lineage>
        <taxon>Eukaryota</taxon>
        <taxon>Viridiplantae</taxon>
        <taxon>Streptophyta</taxon>
        <taxon>Embryophyta</taxon>
        <taxon>Tracheophyta</taxon>
        <taxon>Spermatophyta</taxon>
        <taxon>Magnoliopsida</taxon>
        <taxon>eudicotyledons</taxon>
        <taxon>Gunneridae</taxon>
        <taxon>Pentapetalae</taxon>
        <taxon>asterids</taxon>
        <taxon>campanulids</taxon>
        <taxon>Asterales</taxon>
        <taxon>Asteraceae</taxon>
        <taxon>Asteroideae</taxon>
        <taxon>Anthemideae</taxon>
        <taxon>Anthemidinae</taxon>
        <taxon>Tanacetum</taxon>
    </lineage>
</organism>
<comment type="caution">
    <text evidence="3">The sequence shown here is derived from an EMBL/GenBank/DDBJ whole genome shotgun (WGS) entry which is preliminary data.</text>
</comment>
<name>A0ABQ5G8A9_9ASTR</name>
<dbReference type="Proteomes" id="UP001151760">
    <property type="component" value="Unassembled WGS sequence"/>
</dbReference>
<dbReference type="EMBL" id="BQNB010018172">
    <property type="protein sequence ID" value="GJT71493.1"/>
    <property type="molecule type" value="Genomic_DNA"/>
</dbReference>